<reference evidence="3" key="1">
    <citation type="journal article" date="2011" name="Genome Biol.">
        <title>Comparative and functional genomics provide insights into the pathogenicity of dermatophytic fungi.</title>
        <authorList>
            <person name="Burmester A."/>
            <person name="Shelest E."/>
            <person name="Gloeckner G."/>
            <person name="Heddergott C."/>
            <person name="Schindler S."/>
            <person name="Staib P."/>
            <person name="Heidel A."/>
            <person name="Felder M."/>
            <person name="Petzold A."/>
            <person name="Szafranski K."/>
            <person name="Feuermann M."/>
            <person name="Pedruzzi I."/>
            <person name="Priebe S."/>
            <person name="Groth M."/>
            <person name="Winkler R."/>
            <person name="Li W."/>
            <person name="Kniemeyer O."/>
            <person name="Schroeckh V."/>
            <person name="Hertweck C."/>
            <person name="Hube B."/>
            <person name="White T.C."/>
            <person name="Platzer M."/>
            <person name="Guthke R."/>
            <person name="Heitman J."/>
            <person name="Woestemeyer J."/>
            <person name="Zipfel P.F."/>
            <person name="Monod M."/>
            <person name="Brakhage A.A."/>
        </authorList>
    </citation>
    <scope>NUCLEOTIDE SEQUENCE [LARGE SCALE GENOMIC DNA]</scope>
    <source>
        <strain evidence="3">HKI 0517</strain>
    </source>
</reference>
<keyword evidence="3" id="KW-1185">Reference proteome</keyword>
<dbReference type="GeneID" id="9580701"/>
<dbReference type="HOGENOM" id="CLU_029473_1_0_1"/>
<dbReference type="EMBL" id="ACYE01000036">
    <property type="protein sequence ID" value="EFE44597.1"/>
    <property type="molecule type" value="Genomic_DNA"/>
</dbReference>
<dbReference type="AlphaFoldDB" id="D4D0L8"/>
<dbReference type="PROSITE" id="PS50181">
    <property type="entry name" value="FBOX"/>
    <property type="match status" value="1"/>
</dbReference>
<protein>
    <recommendedName>
        <fullName evidence="1">F-box domain-containing protein</fullName>
    </recommendedName>
</protein>
<dbReference type="InterPro" id="IPR001810">
    <property type="entry name" value="F-box_dom"/>
</dbReference>
<sequence>MIPGITATMETVPQEIFLSILDYIGKEERHLKPYLTVSRRWQRVIERFFFRSLEIKNTSLSTFARLFRETEAHRKALVESLDFQVLLPTYDGDNYHQHEEANNQVFSTAILELFQVLETFNEDENVKRNIRRGDGLDLHITYIFSPSDNFYDLDHIAGISGRYIKLLNHERLPTLSCVSSFYSRHGGGSRILDPASGILIAGKLKGLQVSANEYDDHRDYIGDETRKIIRPAFTNALSLYTHSLRKFKLEMEYSDPPDEAIDPPNYIPSSSLVDPMNLAFHEFIQRTGVSIVYINGSHIISPEFFWPYDNFKPAPTPFWPNLKELCVSISSATPNGEWYFMGDSKIASHSEFIGATRKNDTQESYSNEDSQNTFRSIPNPERMDPLLIAMAQAIRYAPSIERVDLGCTDPALSPKYIKVAGFKRQFDIYYRTSGMESPFFQGPQIQKPSFICDVQDWRPNKEVERYWMEALGPDGEIVYR</sequence>
<evidence type="ECO:0000313" key="2">
    <source>
        <dbReference type="EMBL" id="EFE44597.1"/>
    </source>
</evidence>
<comment type="caution">
    <text evidence="2">The sequence shown here is derived from an EMBL/GenBank/DDBJ whole genome shotgun (WGS) entry which is preliminary data.</text>
</comment>
<evidence type="ECO:0000313" key="3">
    <source>
        <dbReference type="Proteomes" id="UP000008383"/>
    </source>
</evidence>
<accession>D4D0L8</accession>
<organism evidence="2 3">
    <name type="scientific">Trichophyton verrucosum (strain HKI 0517)</name>
    <dbReference type="NCBI Taxonomy" id="663202"/>
    <lineage>
        <taxon>Eukaryota</taxon>
        <taxon>Fungi</taxon>
        <taxon>Dikarya</taxon>
        <taxon>Ascomycota</taxon>
        <taxon>Pezizomycotina</taxon>
        <taxon>Eurotiomycetes</taxon>
        <taxon>Eurotiomycetidae</taxon>
        <taxon>Onygenales</taxon>
        <taxon>Arthrodermataceae</taxon>
        <taxon>Trichophyton</taxon>
    </lineage>
</organism>
<proteinExistence type="predicted"/>
<evidence type="ECO:0000259" key="1">
    <source>
        <dbReference type="PROSITE" id="PS50181"/>
    </source>
</evidence>
<gene>
    <name evidence="2" type="ORF">TRV_00613</name>
</gene>
<dbReference type="RefSeq" id="XP_003025208.1">
    <property type="nucleotide sequence ID" value="XM_003025162.1"/>
</dbReference>
<feature type="domain" description="F-box" evidence="1">
    <location>
        <begin position="6"/>
        <end position="53"/>
    </location>
</feature>
<dbReference type="KEGG" id="tve:TRV_00613"/>
<dbReference type="Proteomes" id="UP000008383">
    <property type="component" value="Unassembled WGS sequence"/>
</dbReference>
<dbReference type="OrthoDB" id="4170083at2759"/>
<name>D4D0L8_TRIVH</name>